<evidence type="ECO:0000256" key="8">
    <source>
        <dbReference type="SAM" id="MobiDB-lite"/>
    </source>
</evidence>
<dbReference type="Proteomes" id="UP000830116">
    <property type="component" value="Chromosome"/>
</dbReference>
<gene>
    <name evidence="10" type="ORF">MNR06_07560</name>
</gene>
<dbReference type="InterPro" id="IPR005073">
    <property type="entry name" value="Peptidase_M74"/>
</dbReference>
<dbReference type="Gene3D" id="3.30.1380.10">
    <property type="match status" value="1"/>
</dbReference>
<evidence type="ECO:0000256" key="7">
    <source>
        <dbReference type="ARBA" id="ARBA00023049"/>
    </source>
</evidence>
<keyword evidence="2" id="KW-0479">Metal-binding</keyword>
<evidence type="ECO:0000256" key="1">
    <source>
        <dbReference type="ARBA" id="ARBA00022670"/>
    </source>
</evidence>
<feature type="signal peptide" evidence="9">
    <location>
        <begin position="1"/>
        <end position="19"/>
    </location>
</feature>
<keyword evidence="4" id="KW-0574">Periplasm</keyword>
<keyword evidence="11" id="KW-1185">Reference proteome</keyword>
<keyword evidence="6" id="KW-0862">Zinc</keyword>
<evidence type="ECO:0000313" key="10">
    <source>
        <dbReference type="EMBL" id="UOF02807.1"/>
    </source>
</evidence>
<evidence type="ECO:0000256" key="4">
    <source>
        <dbReference type="ARBA" id="ARBA00022764"/>
    </source>
</evidence>
<dbReference type="Pfam" id="PF03411">
    <property type="entry name" value="Peptidase_M74"/>
    <property type="match status" value="1"/>
</dbReference>
<reference evidence="10" key="1">
    <citation type="submission" date="2022-03" db="EMBL/GenBank/DDBJ databases">
        <title>Genome Identification and Characterization of new species Bdellovibrio reynosense LBG001 sp. nov. from a Mexico soil sample.</title>
        <authorList>
            <person name="Camilli A."/>
            <person name="Ajao Y."/>
            <person name="Guo X."/>
        </authorList>
    </citation>
    <scope>NUCLEOTIDE SEQUENCE</scope>
    <source>
        <strain evidence="10">LBG001</strain>
    </source>
</reference>
<keyword evidence="1" id="KW-0645">Protease</keyword>
<feature type="compositionally biased region" description="Acidic residues" evidence="8">
    <location>
        <begin position="166"/>
        <end position="179"/>
    </location>
</feature>
<sequence>MKKLVRSLLLIPFLVSACAPDSRETGMPATTTAEPQKPTIVDLEGYRVAKGATRIQDMSVLFDKETRSMKVRGKVEYLSLDGRKIESQDLDLNGILDAEGFIELRSHPSLKLKEGLQVAAKATCLSQENTCTSSFIDIYLAINGVVYHHQVESHQDSGEKVTEEDHITDEELESEDESDHADGEPGQYIGSQKEDIDKLLDVKPAPKKEEPKEDPKPEEPKKEEPKPEEPKREEPKREPKPEPKKEEPKREEPKKEDPVRPQPRPSQDPVAKIPKANQAIGSVNLGWLQNAVSLLDLQQKTSDPGFKIIRPERKTHFATNELAYLIQQMGKFTNAEVSGQTLAIGDTSRQSGGKLGRHKSHQNGLDADVAFYFSNGSSQKSFVSAVSGSKPHSQWMPEVSWKLFKSIVGTKLVDRIFIHKALKNELCRLAIQKGELRKGDTTSLPAETLRRLIPDTDHDDHFHVRVKCSSAQVRCRQMAEPATGSGCF</sequence>
<protein>
    <submittedName>
        <fullName evidence="10">Penicillin-insensitive murein endopeptidase</fullName>
    </submittedName>
</protein>
<feature type="region of interest" description="Disordered" evidence="8">
    <location>
        <begin position="153"/>
        <end position="271"/>
    </location>
</feature>
<dbReference type="InterPro" id="IPR009045">
    <property type="entry name" value="Zn_M74/Hedgehog-like"/>
</dbReference>
<evidence type="ECO:0000256" key="5">
    <source>
        <dbReference type="ARBA" id="ARBA00022801"/>
    </source>
</evidence>
<evidence type="ECO:0000313" key="11">
    <source>
        <dbReference type="Proteomes" id="UP000830116"/>
    </source>
</evidence>
<dbReference type="PROSITE" id="PS51257">
    <property type="entry name" value="PROKAR_LIPOPROTEIN"/>
    <property type="match status" value="1"/>
</dbReference>
<dbReference type="RefSeq" id="WP_243540626.1">
    <property type="nucleotide sequence ID" value="NZ_CP093442.1"/>
</dbReference>
<evidence type="ECO:0000256" key="6">
    <source>
        <dbReference type="ARBA" id="ARBA00022833"/>
    </source>
</evidence>
<accession>A0ABY4CG03</accession>
<keyword evidence="3 9" id="KW-0732">Signal</keyword>
<organism evidence="10 11">
    <name type="scientific">Bdellovibrio reynosensis</name>
    <dbReference type="NCBI Taxonomy" id="2835041"/>
    <lineage>
        <taxon>Bacteria</taxon>
        <taxon>Pseudomonadati</taxon>
        <taxon>Bdellovibrionota</taxon>
        <taxon>Bdellovibrionia</taxon>
        <taxon>Bdellovibrionales</taxon>
        <taxon>Pseudobdellovibrionaceae</taxon>
        <taxon>Bdellovibrio</taxon>
    </lineage>
</organism>
<dbReference type="SUPFAM" id="SSF55166">
    <property type="entry name" value="Hedgehog/DD-peptidase"/>
    <property type="match status" value="1"/>
</dbReference>
<feature type="chain" id="PRO_5045070924" evidence="9">
    <location>
        <begin position="20"/>
        <end position="488"/>
    </location>
</feature>
<proteinExistence type="predicted"/>
<dbReference type="EMBL" id="CP093442">
    <property type="protein sequence ID" value="UOF02807.1"/>
    <property type="molecule type" value="Genomic_DNA"/>
</dbReference>
<name>A0ABY4CG03_9BACT</name>
<keyword evidence="5" id="KW-0378">Hydrolase</keyword>
<evidence type="ECO:0000256" key="9">
    <source>
        <dbReference type="SAM" id="SignalP"/>
    </source>
</evidence>
<feature type="compositionally biased region" description="Basic and acidic residues" evidence="8">
    <location>
        <begin position="153"/>
        <end position="165"/>
    </location>
</feature>
<feature type="compositionally biased region" description="Basic and acidic residues" evidence="8">
    <location>
        <begin position="192"/>
        <end position="259"/>
    </location>
</feature>
<evidence type="ECO:0000256" key="3">
    <source>
        <dbReference type="ARBA" id="ARBA00022729"/>
    </source>
</evidence>
<evidence type="ECO:0000256" key="2">
    <source>
        <dbReference type="ARBA" id="ARBA00022723"/>
    </source>
</evidence>
<keyword evidence="7" id="KW-0482">Metalloprotease</keyword>